<organism evidence="1">
    <name type="scientific">viral metagenome</name>
    <dbReference type="NCBI Taxonomy" id="1070528"/>
    <lineage>
        <taxon>unclassified sequences</taxon>
        <taxon>metagenomes</taxon>
        <taxon>organismal metagenomes</taxon>
    </lineage>
</organism>
<reference evidence="1" key="1">
    <citation type="submission" date="2020-03" db="EMBL/GenBank/DDBJ databases">
        <title>The deep terrestrial virosphere.</title>
        <authorList>
            <person name="Holmfeldt K."/>
            <person name="Nilsson E."/>
            <person name="Simone D."/>
            <person name="Lopez-Fernandez M."/>
            <person name="Wu X."/>
            <person name="de Brujin I."/>
            <person name="Lundin D."/>
            <person name="Andersson A."/>
            <person name="Bertilsson S."/>
            <person name="Dopson M."/>
        </authorList>
    </citation>
    <scope>NUCLEOTIDE SEQUENCE</scope>
    <source>
        <strain evidence="1">MM415B05045</strain>
    </source>
</reference>
<gene>
    <name evidence="1" type="ORF">MM415B05045_0005</name>
</gene>
<dbReference type="EMBL" id="MT143357">
    <property type="protein sequence ID" value="QJA95937.1"/>
    <property type="molecule type" value="Genomic_DNA"/>
</dbReference>
<name>A0A6M3LKN3_9ZZZZ</name>
<sequence length="143" mass="16734">MEILKYTEVENYLGYFDHNYKDFEVASIYLTSENEIVKIGNFISTIFNIPRPITYKRLNLDVIKEDGKDFETLALCWTDWENDIPVKHHIEMSIIGSTLLTLLHELTHAYEPGIGHDNNFFINYKKIVYYAESKIDFILGCAD</sequence>
<dbReference type="AlphaFoldDB" id="A0A6M3LKN3"/>
<accession>A0A6M3LKN3</accession>
<protein>
    <submittedName>
        <fullName evidence="1">Uncharacterized protein</fullName>
    </submittedName>
</protein>
<proteinExistence type="predicted"/>
<evidence type="ECO:0000313" key="1">
    <source>
        <dbReference type="EMBL" id="QJA95937.1"/>
    </source>
</evidence>